<dbReference type="RefSeq" id="WP_211557350.1">
    <property type="nucleotide sequence ID" value="NZ_JAGVRK010000001.1"/>
</dbReference>
<accession>A0ABS5LCN6</accession>
<evidence type="ECO:0000313" key="2">
    <source>
        <dbReference type="EMBL" id="MBS2968500.1"/>
    </source>
</evidence>
<protein>
    <submittedName>
        <fullName evidence="2">Uncharacterized protein</fullName>
    </submittedName>
</protein>
<name>A0ABS5LCN6_9BACI</name>
<sequence length="123" mass="13896">MVYIIWGSLILGLAAYWITGTSTVFLLTLGGYGGVIGALFTILVMKKWLTYQLSYLAIVFIPILGSIMMEMEPSIVSYLMVYYMIAVSTLYHNYKQVLLAGILGLLMTNYFYFTHGGTMFSRR</sequence>
<keyword evidence="1" id="KW-0472">Membrane</keyword>
<feature type="transmembrane region" description="Helical" evidence="1">
    <location>
        <begin position="24"/>
        <end position="44"/>
    </location>
</feature>
<evidence type="ECO:0000256" key="1">
    <source>
        <dbReference type="SAM" id="Phobius"/>
    </source>
</evidence>
<keyword evidence="1" id="KW-1133">Transmembrane helix</keyword>
<feature type="transmembrane region" description="Helical" evidence="1">
    <location>
        <begin position="97"/>
        <end position="113"/>
    </location>
</feature>
<dbReference type="Proteomes" id="UP000682403">
    <property type="component" value="Unassembled WGS sequence"/>
</dbReference>
<reference evidence="2 3" key="1">
    <citation type="submission" date="2021-04" db="EMBL/GenBank/DDBJ databases">
        <title>Metabacillus sp. strain KIGAM252 whole genome sequence.</title>
        <authorList>
            <person name="Seo M.-J."/>
            <person name="Cho E.-S."/>
            <person name="Hwang C.Y."/>
            <person name="Yoon D.J."/>
        </authorList>
    </citation>
    <scope>NUCLEOTIDE SEQUENCE [LARGE SCALE GENOMIC DNA]</scope>
    <source>
        <strain evidence="2 3">KIGAM252</strain>
    </source>
</reference>
<proteinExistence type="predicted"/>
<feature type="transmembrane region" description="Helical" evidence="1">
    <location>
        <begin position="51"/>
        <end position="69"/>
    </location>
</feature>
<keyword evidence="3" id="KW-1185">Reference proteome</keyword>
<evidence type="ECO:0000313" key="3">
    <source>
        <dbReference type="Proteomes" id="UP000682403"/>
    </source>
</evidence>
<feature type="transmembrane region" description="Helical" evidence="1">
    <location>
        <begin position="75"/>
        <end position="92"/>
    </location>
</feature>
<organism evidence="2 3">
    <name type="scientific">Metabacillus flavus</name>
    <dbReference type="NCBI Taxonomy" id="2823519"/>
    <lineage>
        <taxon>Bacteria</taxon>
        <taxon>Bacillati</taxon>
        <taxon>Bacillota</taxon>
        <taxon>Bacilli</taxon>
        <taxon>Bacillales</taxon>
        <taxon>Bacillaceae</taxon>
        <taxon>Metabacillus</taxon>
    </lineage>
</organism>
<dbReference type="EMBL" id="JAGVRK010000001">
    <property type="protein sequence ID" value="MBS2968500.1"/>
    <property type="molecule type" value="Genomic_DNA"/>
</dbReference>
<comment type="caution">
    <text evidence="2">The sequence shown here is derived from an EMBL/GenBank/DDBJ whole genome shotgun (WGS) entry which is preliminary data.</text>
</comment>
<keyword evidence="1" id="KW-0812">Transmembrane</keyword>
<gene>
    <name evidence="2" type="ORF">J9317_06980</name>
</gene>